<dbReference type="Proteomes" id="UP000556084">
    <property type="component" value="Unassembled WGS sequence"/>
</dbReference>
<evidence type="ECO:0000313" key="5">
    <source>
        <dbReference type="Proteomes" id="UP000556084"/>
    </source>
</evidence>
<proteinExistence type="predicted"/>
<feature type="transmembrane region" description="Helical" evidence="2">
    <location>
        <begin position="249"/>
        <end position="269"/>
    </location>
</feature>
<keyword evidence="5" id="KW-1185">Reference proteome</keyword>
<dbReference type="RefSeq" id="WP_184350574.1">
    <property type="nucleotide sequence ID" value="NZ_JACHJH010000005.1"/>
</dbReference>
<name>A0A7W7LSA0_9ACTN</name>
<sequence>MPSRTPAALLAALALLAAPAVPAAASDAGAWTAAPAPGGGQGRPAAEDRSSFYLEGGPGTVFEDRLTLVNPGRGPLAVEVRGTGPWIALAARRLTVPPRTRADVPLTVTVPPGTSPGDHPAAVLATAGGRQVRVPMAVRVSGPLLAALAVEHVQVSGTGRGTVIRYDLVNRGNTTLAPRLMLRAEGLFGRVMRRTASCTPAALAPGRSVRLAEKWPDAPRLDRVTVSVTATARGAARATASGSYTPLPWLGPSLAAAGALAAGWGALRLTRRVRRRGRRPAAEAAA</sequence>
<keyword evidence="3" id="KW-0732">Signal</keyword>
<evidence type="ECO:0000256" key="1">
    <source>
        <dbReference type="SAM" id="MobiDB-lite"/>
    </source>
</evidence>
<feature type="chain" id="PRO_5038613066" description="DUF916 domain-containing protein" evidence="3">
    <location>
        <begin position="24"/>
        <end position="286"/>
    </location>
</feature>
<comment type="caution">
    <text evidence="4">The sequence shown here is derived from an EMBL/GenBank/DDBJ whole genome shotgun (WGS) entry which is preliminary data.</text>
</comment>
<keyword evidence="2" id="KW-1133">Transmembrane helix</keyword>
<keyword evidence="2" id="KW-0812">Transmembrane</keyword>
<reference evidence="4 5" key="1">
    <citation type="submission" date="2020-08" db="EMBL/GenBank/DDBJ databases">
        <title>Genomic Encyclopedia of Type Strains, Phase III (KMG-III): the genomes of soil and plant-associated and newly described type strains.</title>
        <authorList>
            <person name="Whitman W."/>
        </authorList>
    </citation>
    <scope>NUCLEOTIDE SEQUENCE [LARGE SCALE GENOMIC DNA]</scope>
    <source>
        <strain evidence="4 5">CECT 3266</strain>
    </source>
</reference>
<evidence type="ECO:0000256" key="3">
    <source>
        <dbReference type="SAM" id="SignalP"/>
    </source>
</evidence>
<organism evidence="4 5">
    <name type="scientific">Streptomyces olivoverticillatus</name>
    <dbReference type="NCBI Taxonomy" id="66427"/>
    <lineage>
        <taxon>Bacteria</taxon>
        <taxon>Bacillati</taxon>
        <taxon>Actinomycetota</taxon>
        <taxon>Actinomycetes</taxon>
        <taxon>Kitasatosporales</taxon>
        <taxon>Streptomycetaceae</taxon>
        <taxon>Streptomyces</taxon>
    </lineage>
</organism>
<dbReference type="EMBL" id="JACHJH010000005">
    <property type="protein sequence ID" value="MBB4894826.1"/>
    <property type="molecule type" value="Genomic_DNA"/>
</dbReference>
<dbReference type="AlphaFoldDB" id="A0A7W7LSA0"/>
<feature type="region of interest" description="Disordered" evidence="1">
    <location>
        <begin position="34"/>
        <end position="54"/>
    </location>
</feature>
<protein>
    <recommendedName>
        <fullName evidence="6">DUF916 domain-containing protein</fullName>
    </recommendedName>
</protein>
<evidence type="ECO:0008006" key="6">
    <source>
        <dbReference type="Google" id="ProtNLM"/>
    </source>
</evidence>
<evidence type="ECO:0000256" key="2">
    <source>
        <dbReference type="SAM" id="Phobius"/>
    </source>
</evidence>
<evidence type="ECO:0000313" key="4">
    <source>
        <dbReference type="EMBL" id="MBB4894826.1"/>
    </source>
</evidence>
<accession>A0A7W7LSA0</accession>
<keyword evidence="2" id="KW-0472">Membrane</keyword>
<gene>
    <name evidence="4" type="ORF">FHS39_003884</name>
</gene>
<feature type="signal peptide" evidence="3">
    <location>
        <begin position="1"/>
        <end position="23"/>
    </location>
</feature>